<evidence type="ECO:0008006" key="3">
    <source>
        <dbReference type="Google" id="ProtNLM"/>
    </source>
</evidence>
<dbReference type="EMBL" id="JAGGKS010000002">
    <property type="protein sequence ID" value="MBP1925246.1"/>
    <property type="molecule type" value="Genomic_DNA"/>
</dbReference>
<organism evidence="1 2">
    <name type="scientific">Sedimentibacter acidaminivorans</name>
    <dbReference type="NCBI Taxonomy" id="913099"/>
    <lineage>
        <taxon>Bacteria</taxon>
        <taxon>Bacillati</taxon>
        <taxon>Bacillota</taxon>
        <taxon>Tissierellia</taxon>
        <taxon>Sedimentibacter</taxon>
    </lineage>
</organism>
<sequence>MITPILESKRIILRPLSVNDAEDITLILIPMSHFNMLY</sequence>
<reference evidence="1 2" key="1">
    <citation type="submission" date="2021-03" db="EMBL/GenBank/DDBJ databases">
        <title>Genomic Encyclopedia of Type Strains, Phase IV (KMG-IV): sequencing the most valuable type-strain genomes for metagenomic binning, comparative biology and taxonomic classification.</title>
        <authorList>
            <person name="Goeker M."/>
        </authorList>
    </citation>
    <scope>NUCLEOTIDE SEQUENCE [LARGE SCALE GENOMIC DNA]</scope>
    <source>
        <strain evidence="1 2">DSM 24004</strain>
    </source>
</reference>
<gene>
    <name evidence="1" type="ORF">J2Z76_001103</name>
</gene>
<evidence type="ECO:0000313" key="2">
    <source>
        <dbReference type="Proteomes" id="UP001519342"/>
    </source>
</evidence>
<accession>A0ABS4GC30</accession>
<protein>
    <recommendedName>
        <fullName evidence="3">N-acetyltransferase domain-containing protein</fullName>
    </recommendedName>
</protein>
<evidence type="ECO:0000313" key="1">
    <source>
        <dbReference type="EMBL" id="MBP1925246.1"/>
    </source>
</evidence>
<dbReference type="Proteomes" id="UP001519342">
    <property type="component" value="Unassembled WGS sequence"/>
</dbReference>
<keyword evidence="2" id="KW-1185">Reference proteome</keyword>
<name>A0ABS4GC30_9FIRM</name>
<comment type="caution">
    <text evidence="1">The sequence shown here is derived from an EMBL/GenBank/DDBJ whole genome shotgun (WGS) entry which is preliminary data.</text>
</comment>
<proteinExistence type="predicted"/>